<feature type="domain" description="EGF-like" evidence="3">
    <location>
        <begin position="14"/>
        <end position="51"/>
    </location>
</feature>
<evidence type="ECO:0000313" key="6">
    <source>
        <dbReference type="Proteomes" id="UP000677228"/>
    </source>
</evidence>
<feature type="non-terminal residue" evidence="4">
    <location>
        <position position="1"/>
    </location>
</feature>
<reference evidence="4" key="1">
    <citation type="submission" date="2021-02" db="EMBL/GenBank/DDBJ databases">
        <authorList>
            <person name="Nowell W R."/>
        </authorList>
    </citation>
    <scope>NUCLEOTIDE SEQUENCE</scope>
</reference>
<evidence type="ECO:0000313" key="5">
    <source>
        <dbReference type="EMBL" id="CAF4307949.1"/>
    </source>
</evidence>
<name>A0A8S2FNV7_9BILA</name>
<dbReference type="PROSITE" id="PS01186">
    <property type="entry name" value="EGF_2"/>
    <property type="match status" value="1"/>
</dbReference>
<feature type="disulfide bond" evidence="1">
    <location>
        <begin position="261"/>
        <end position="270"/>
    </location>
</feature>
<keyword evidence="1" id="KW-1015">Disulfide bond</keyword>
<dbReference type="Gene3D" id="2.10.25.10">
    <property type="entry name" value="Laminin"/>
    <property type="match status" value="2"/>
</dbReference>
<dbReference type="Proteomes" id="UP000677228">
    <property type="component" value="Unassembled WGS sequence"/>
</dbReference>
<keyword evidence="1" id="KW-0245">EGF-like domain</keyword>
<keyword evidence="2" id="KW-1133">Transmembrane helix</keyword>
<dbReference type="AlphaFoldDB" id="A0A8S2FNV7"/>
<dbReference type="Proteomes" id="UP000682733">
    <property type="component" value="Unassembled WGS sequence"/>
</dbReference>
<gene>
    <name evidence="4" type="ORF">OVA965_LOCUS37788</name>
    <name evidence="5" type="ORF">TMI583_LOCUS38907</name>
</gene>
<protein>
    <recommendedName>
        <fullName evidence="3">EGF-like domain-containing protein</fullName>
    </recommendedName>
</protein>
<comment type="caution">
    <text evidence="4">The sequence shown here is derived from an EMBL/GenBank/DDBJ whole genome shotgun (WGS) entry which is preliminary data.</text>
</comment>
<dbReference type="EMBL" id="CAJOBA010058431">
    <property type="protein sequence ID" value="CAF4307949.1"/>
    <property type="molecule type" value="Genomic_DNA"/>
</dbReference>
<feature type="domain" description="EGF-like" evidence="3">
    <location>
        <begin position="232"/>
        <end position="271"/>
    </location>
</feature>
<feature type="transmembrane region" description="Helical" evidence="2">
    <location>
        <begin position="304"/>
        <end position="325"/>
    </location>
</feature>
<dbReference type="EMBL" id="CAJNOK010036290">
    <property type="protein sequence ID" value="CAF1521055.1"/>
    <property type="molecule type" value="Genomic_DNA"/>
</dbReference>
<feature type="disulfide bond" evidence="1">
    <location>
        <begin position="18"/>
        <end position="28"/>
    </location>
</feature>
<evidence type="ECO:0000256" key="1">
    <source>
        <dbReference type="PROSITE-ProRule" id="PRU00076"/>
    </source>
</evidence>
<keyword evidence="2" id="KW-0472">Membrane</keyword>
<comment type="caution">
    <text evidence="1">Lacks conserved residue(s) required for the propagation of feature annotation.</text>
</comment>
<proteinExistence type="predicted"/>
<accession>A0A8S2FNV7</accession>
<evidence type="ECO:0000313" key="4">
    <source>
        <dbReference type="EMBL" id="CAF1521055.1"/>
    </source>
</evidence>
<dbReference type="PROSITE" id="PS50026">
    <property type="entry name" value="EGF_3"/>
    <property type="match status" value="2"/>
</dbReference>
<feature type="disulfide bond" evidence="1">
    <location>
        <begin position="41"/>
        <end position="50"/>
    </location>
</feature>
<organism evidence="4 6">
    <name type="scientific">Didymodactylos carnosus</name>
    <dbReference type="NCBI Taxonomy" id="1234261"/>
    <lineage>
        <taxon>Eukaryota</taxon>
        <taxon>Metazoa</taxon>
        <taxon>Spiralia</taxon>
        <taxon>Gnathifera</taxon>
        <taxon>Rotifera</taxon>
        <taxon>Eurotatoria</taxon>
        <taxon>Bdelloidea</taxon>
        <taxon>Philodinida</taxon>
        <taxon>Philodinidae</taxon>
        <taxon>Didymodactylos</taxon>
    </lineage>
</organism>
<keyword evidence="2" id="KW-0812">Transmembrane</keyword>
<evidence type="ECO:0000259" key="3">
    <source>
        <dbReference type="PROSITE" id="PS50026"/>
    </source>
</evidence>
<sequence>RRLATKIIIKDEKSSNTCVNKCSLHGRCLFYENNKNQFCFCNEGWTGELCDKKLNVSWGSLCQNVKKYKEIFVGIKDEWNNRIINKIPLMLVYFASNEKLIVSITVDEWYLYKDVHLNMLKKVTYKSVPKFVFVQTYFDTQYDTFYGSYYLVAYLPSDLPKSLTTNILGSNRCPYVGELLKNKTIMSYPYLKRIKFYYRPCLVLGTHCFYDERYMCLCNNEAFFDCFYFNHSASNCTHLKYCLNGGYCLQATKEKDFGCVCPKCYYGSICQFTVTKYLVSLDALLGQDIVPDRSISRQTNIIKLNLALVVLMIIFGFVGNVLSIITFSRPKTREMGCDYHCNQRENGEKSSEKIVFSNILVIHMELEPNILSFYSPSNSTFVVKKEKLGHFLF</sequence>
<evidence type="ECO:0000256" key="2">
    <source>
        <dbReference type="SAM" id="Phobius"/>
    </source>
</evidence>
<dbReference type="PROSITE" id="PS00022">
    <property type="entry name" value="EGF_1"/>
    <property type="match status" value="2"/>
</dbReference>
<dbReference type="InterPro" id="IPR000742">
    <property type="entry name" value="EGF"/>
</dbReference>
<feature type="disulfide bond" evidence="1">
    <location>
        <begin position="22"/>
        <end position="39"/>
    </location>
</feature>
<feature type="disulfide bond" evidence="1">
    <location>
        <begin position="242"/>
        <end position="259"/>
    </location>
</feature>
<dbReference type="SUPFAM" id="SSF57196">
    <property type="entry name" value="EGF/Laminin"/>
    <property type="match status" value="2"/>
</dbReference>